<dbReference type="Gene3D" id="2.20.25.240">
    <property type="match status" value="1"/>
</dbReference>
<dbReference type="GO" id="GO:0008270">
    <property type="term" value="F:zinc ion binding"/>
    <property type="evidence" value="ECO:0007669"/>
    <property type="project" value="UniProtKB-KW"/>
</dbReference>
<reference evidence="5 6" key="1">
    <citation type="journal article" date="2014" name="Genome Biol. Evol.">
        <title>The genome of the myxosporean Thelohanellus kitauei shows adaptations to nutrient acquisition within its fish host.</title>
        <authorList>
            <person name="Yang Y."/>
            <person name="Xiong J."/>
            <person name="Zhou Z."/>
            <person name="Huo F."/>
            <person name="Miao W."/>
            <person name="Ran C."/>
            <person name="Liu Y."/>
            <person name="Zhang J."/>
            <person name="Feng J."/>
            <person name="Wang M."/>
            <person name="Wang M."/>
            <person name="Wang L."/>
            <person name="Yao B."/>
        </authorList>
    </citation>
    <scope>NUCLEOTIDE SEQUENCE [LARGE SCALE GENOMIC DNA]</scope>
    <source>
        <strain evidence="5">Wuqing</strain>
    </source>
</reference>
<dbReference type="AlphaFoldDB" id="A0A0C2N1D4"/>
<keyword evidence="1" id="KW-0479">Metal-binding</keyword>
<evidence type="ECO:0000256" key="1">
    <source>
        <dbReference type="ARBA" id="ARBA00022723"/>
    </source>
</evidence>
<dbReference type="OMA" id="YMIRTIN"/>
<feature type="domain" description="FLYWCH-type" evidence="4">
    <location>
        <begin position="10"/>
        <end position="58"/>
    </location>
</feature>
<keyword evidence="6" id="KW-1185">Reference proteome</keyword>
<evidence type="ECO:0000313" key="5">
    <source>
        <dbReference type="EMBL" id="KII67692.1"/>
    </source>
</evidence>
<sequence length="184" mass="21032">MNKSWQISIIKSSRGNGLLVCDGYIYNEEKTRFGFTYWRCVKYQSEDCLCRCTTNRGEFISQKKEYNLCPDPNQVNARGVLNHIKKYARISQLSTQQIVAWNVIGINQSAASALPALPSMTRLVQRTRRGANTPLPSHNSLASIVLPLEYTLSHKGEQFLQYDNCPDENRVLIFSRNNNLELLN</sequence>
<evidence type="ECO:0000256" key="2">
    <source>
        <dbReference type="ARBA" id="ARBA00022771"/>
    </source>
</evidence>
<name>A0A0C2N1D4_THEKT</name>
<keyword evidence="2" id="KW-0863">Zinc-finger</keyword>
<comment type="caution">
    <text evidence="5">The sequence shown here is derived from an EMBL/GenBank/DDBJ whole genome shotgun (WGS) entry which is preliminary data.</text>
</comment>
<organism evidence="5 6">
    <name type="scientific">Thelohanellus kitauei</name>
    <name type="common">Myxosporean</name>
    <dbReference type="NCBI Taxonomy" id="669202"/>
    <lineage>
        <taxon>Eukaryota</taxon>
        <taxon>Metazoa</taxon>
        <taxon>Cnidaria</taxon>
        <taxon>Myxozoa</taxon>
        <taxon>Myxosporea</taxon>
        <taxon>Bivalvulida</taxon>
        <taxon>Platysporina</taxon>
        <taxon>Myxobolidae</taxon>
        <taxon>Thelohanellus</taxon>
    </lineage>
</organism>
<protein>
    <recommendedName>
        <fullName evidence="4">FLYWCH-type domain-containing protein</fullName>
    </recommendedName>
</protein>
<dbReference type="OrthoDB" id="10029846at2759"/>
<dbReference type="EMBL" id="JWZT01003122">
    <property type="protein sequence ID" value="KII67692.1"/>
    <property type="molecule type" value="Genomic_DNA"/>
</dbReference>
<keyword evidence="3" id="KW-0862">Zinc</keyword>
<dbReference type="InterPro" id="IPR007588">
    <property type="entry name" value="Znf_FLYWCH"/>
</dbReference>
<evidence type="ECO:0000259" key="4">
    <source>
        <dbReference type="Pfam" id="PF04500"/>
    </source>
</evidence>
<evidence type="ECO:0000256" key="3">
    <source>
        <dbReference type="ARBA" id="ARBA00022833"/>
    </source>
</evidence>
<gene>
    <name evidence="5" type="ORF">RF11_07319</name>
</gene>
<evidence type="ECO:0000313" key="6">
    <source>
        <dbReference type="Proteomes" id="UP000031668"/>
    </source>
</evidence>
<dbReference type="Pfam" id="PF04500">
    <property type="entry name" value="FLYWCH"/>
    <property type="match status" value="1"/>
</dbReference>
<accession>A0A0C2N1D4</accession>
<dbReference type="Proteomes" id="UP000031668">
    <property type="component" value="Unassembled WGS sequence"/>
</dbReference>
<proteinExistence type="predicted"/>